<feature type="compositionally biased region" description="Pro residues" evidence="1">
    <location>
        <begin position="165"/>
        <end position="179"/>
    </location>
</feature>
<evidence type="ECO:0008006" key="5">
    <source>
        <dbReference type="Google" id="ProtNLM"/>
    </source>
</evidence>
<organism evidence="3 4">
    <name type="scientific">Nonomuraea soli</name>
    <dbReference type="NCBI Taxonomy" id="1032476"/>
    <lineage>
        <taxon>Bacteria</taxon>
        <taxon>Bacillati</taxon>
        <taxon>Actinomycetota</taxon>
        <taxon>Actinomycetes</taxon>
        <taxon>Streptosporangiales</taxon>
        <taxon>Streptosporangiaceae</taxon>
        <taxon>Nonomuraea</taxon>
    </lineage>
</organism>
<feature type="transmembrane region" description="Helical" evidence="2">
    <location>
        <begin position="307"/>
        <end position="329"/>
    </location>
</feature>
<evidence type="ECO:0000256" key="1">
    <source>
        <dbReference type="SAM" id="MobiDB-lite"/>
    </source>
</evidence>
<keyword evidence="2" id="KW-0812">Transmembrane</keyword>
<dbReference type="InterPro" id="IPR009339">
    <property type="entry name" value="DUF998"/>
</dbReference>
<feature type="compositionally biased region" description="Low complexity" evidence="1">
    <location>
        <begin position="1"/>
        <end position="18"/>
    </location>
</feature>
<evidence type="ECO:0000313" key="3">
    <source>
        <dbReference type="EMBL" id="MBA2895534.1"/>
    </source>
</evidence>
<feature type="region of interest" description="Disordered" evidence="1">
    <location>
        <begin position="165"/>
        <end position="206"/>
    </location>
</feature>
<name>A0A7W0CQK7_9ACTN</name>
<feature type="transmembrane region" description="Helical" evidence="2">
    <location>
        <begin position="248"/>
        <end position="270"/>
    </location>
</feature>
<keyword evidence="2" id="KW-1133">Transmembrane helix</keyword>
<accession>A0A7W0CQK7</accession>
<feature type="transmembrane region" description="Helical" evidence="2">
    <location>
        <begin position="208"/>
        <end position="228"/>
    </location>
</feature>
<feature type="transmembrane region" description="Helical" evidence="2">
    <location>
        <begin position="134"/>
        <end position="156"/>
    </location>
</feature>
<reference evidence="3 4" key="1">
    <citation type="submission" date="2020-07" db="EMBL/GenBank/DDBJ databases">
        <title>Genomic Encyclopedia of Type Strains, Phase IV (KMG-IV): sequencing the most valuable type-strain genomes for metagenomic binning, comparative biology and taxonomic classification.</title>
        <authorList>
            <person name="Goeker M."/>
        </authorList>
    </citation>
    <scope>NUCLEOTIDE SEQUENCE [LARGE SCALE GENOMIC DNA]</scope>
    <source>
        <strain evidence="3 4">DSM 45533</strain>
    </source>
</reference>
<evidence type="ECO:0000256" key="2">
    <source>
        <dbReference type="SAM" id="Phobius"/>
    </source>
</evidence>
<feature type="compositionally biased region" description="Low complexity" evidence="1">
    <location>
        <begin position="57"/>
        <end position="75"/>
    </location>
</feature>
<evidence type="ECO:0000313" key="4">
    <source>
        <dbReference type="Proteomes" id="UP000530928"/>
    </source>
</evidence>
<feature type="compositionally biased region" description="Low complexity" evidence="1">
    <location>
        <begin position="26"/>
        <end position="42"/>
    </location>
</feature>
<dbReference type="Proteomes" id="UP000530928">
    <property type="component" value="Unassembled WGS sequence"/>
</dbReference>
<feature type="transmembrane region" description="Helical" evidence="2">
    <location>
        <begin position="282"/>
        <end position="301"/>
    </location>
</feature>
<keyword evidence="4" id="KW-1185">Reference proteome</keyword>
<proteinExistence type="predicted"/>
<sequence>MALRTTTSTPAPSTSTPAPSTPTPTPAHDAPTPAAAHSASTHGTLTPEKAPLTSAQGAPTPGHGTPTPGHRIPTPASTHGSFRATRQTGRTLQLLRLGALAGPFYVTVALSQALTREGFDLSRHPWSFLANGDLGWIQTTNFILTALATIAFAIGLRRTLTPLPIPTSAPAPTPTPVPSTPASGRGRDSSRGSGHAANSHSPSRGSRWAPRLIAAFGASMLGAAAFPADPAMGFPTGTPEGPGAITLAGTMHMAVGGVGFLCLVAACYVLASRFTRSGERGWAIYTRITGTLFLGAFLGIATGGAIAWANLIFVAAIIAVWCWMSLLSIKLSRNA</sequence>
<dbReference type="EMBL" id="JACDUR010000007">
    <property type="protein sequence ID" value="MBA2895534.1"/>
    <property type="molecule type" value="Genomic_DNA"/>
</dbReference>
<gene>
    <name evidence="3" type="ORF">HNR30_006920</name>
</gene>
<feature type="transmembrane region" description="Helical" evidence="2">
    <location>
        <begin position="94"/>
        <end position="114"/>
    </location>
</feature>
<comment type="caution">
    <text evidence="3">The sequence shown here is derived from an EMBL/GenBank/DDBJ whole genome shotgun (WGS) entry which is preliminary data.</text>
</comment>
<keyword evidence="2" id="KW-0472">Membrane</keyword>
<dbReference type="AlphaFoldDB" id="A0A7W0CQK7"/>
<dbReference type="RefSeq" id="WP_281389894.1">
    <property type="nucleotide sequence ID" value="NZ_JACDUR010000007.1"/>
</dbReference>
<protein>
    <recommendedName>
        <fullName evidence="5">DUF998 domain-containing protein</fullName>
    </recommendedName>
</protein>
<feature type="region of interest" description="Disordered" evidence="1">
    <location>
        <begin position="1"/>
        <end position="82"/>
    </location>
</feature>
<dbReference type="Pfam" id="PF06197">
    <property type="entry name" value="DUF998"/>
    <property type="match status" value="2"/>
</dbReference>